<reference evidence="1 2" key="1">
    <citation type="submission" date="2020-06" db="EMBL/GenBank/DDBJ databases">
        <title>Complete genome of Azosprillum oryzae KACC14407.</title>
        <authorList>
            <person name="Kim M."/>
            <person name="Park Y.-J."/>
            <person name="Shin J.-H."/>
        </authorList>
    </citation>
    <scope>NUCLEOTIDE SEQUENCE [LARGE SCALE GENOMIC DNA]</scope>
    <source>
        <strain evidence="1 2">KACC 14407</strain>
        <plasmid evidence="1 2">unnamed6</plasmid>
    </source>
</reference>
<name>A0A6N1AQL9_9PROT</name>
<dbReference type="AlphaFoldDB" id="A0A6N1AQL9"/>
<geneLocation type="plasmid" evidence="1 2">
    <name>unnamed6</name>
</geneLocation>
<evidence type="ECO:0000313" key="1">
    <source>
        <dbReference type="EMBL" id="QKS54115.1"/>
    </source>
</evidence>
<keyword evidence="2" id="KW-1185">Reference proteome</keyword>
<dbReference type="OrthoDB" id="8652817at2"/>
<gene>
    <name evidence="1" type="ORF">HUE56_26925</name>
</gene>
<keyword evidence="1" id="KW-0614">Plasmid</keyword>
<dbReference type="RefSeq" id="WP_149200180.1">
    <property type="nucleotide sequence ID" value="NZ_CP054621.1"/>
</dbReference>
<evidence type="ECO:0008006" key="3">
    <source>
        <dbReference type="Google" id="ProtNLM"/>
    </source>
</evidence>
<sequence>MKVSNKVASALVLGALVVVGGGWTLAKRHATAQARDLVDGFLIREGLNGRINYADLSASPFGSVSLQGVTVTLSPDALVRAASVDVSDIALQNGEIRKARLSASGADVPVLAMARADRYNHALRDMVSLGYTSLRGDVSLALDYDDQRQSLSLETSGTVRDAGGWSARLRMEGIDPAMVATARRLASGNFNPLELMGAAAQNMDMLFRLALAEADVTVDNSGIRRREREIVATDVPQKQDPSARQAAPLDPTALIRAGMAPEAARTSAAAVDAWAKDGGKLRVATGLTRPMPVFKRGAGFAPILPAFDSPEGFLAVTKATISN</sequence>
<proteinExistence type="predicted"/>
<protein>
    <recommendedName>
        <fullName evidence="3">DUF2125 domain-containing protein</fullName>
    </recommendedName>
</protein>
<evidence type="ECO:0000313" key="2">
    <source>
        <dbReference type="Proteomes" id="UP000509702"/>
    </source>
</evidence>
<dbReference type="Proteomes" id="UP000509702">
    <property type="component" value="Plasmid unnamed6"/>
</dbReference>
<dbReference type="KEGG" id="aoz:HUE56_26925"/>
<accession>A0A6N1AQL9</accession>
<dbReference type="EMBL" id="CP054621">
    <property type="protein sequence ID" value="QKS54115.1"/>
    <property type="molecule type" value="Genomic_DNA"/>
</dbReference>
<organism evidence="1 2">
    <name type="scientific">Azospirillum oryzae</name>
    <dbReference type="NCBI Taxonomy" id="286727"/>
    <lineage>
        <taxon>Bacteria</taxon>
        <taxon>Pseudomonadati</taxon>
        <taxon>Pseudomonadota</taxon>
        <taxon>Alphaproteobacteria</taxon>
        <taxon>Rhodospirillales</taxon>
        <taxon>Azospirillaceae</taxon>
        <taxon>Azospirillum</taxon>
    </lineage>
</organism>